<gene>
    <name evidence="2" type="ORF">MGAL_10B025020</name>
</gene>
<keyword evidence="1" id="KW-0472">Membrane</keyword>
<evidence type="ECO:0000256" key="1">
    <source>
        <dbReference type="SAM" id="Phobius"/>
    </source>
</evidence>
<evidence type="ECO:0000313" key="3">
    <source>
        <dbReference type="Proteomes" id="UP000596742"/>
    </source>
</evidence>
<dbReference type="Proteomes" id="UP000596742">
    <property type="component" value="Unassembled WGS sequence"/>
</dbReference>
<protein>
    <submittedName>
        <fullName evidence="2">Uncharacterized protein</fullName>
    </submittedName>
</protein>
<name>A0A8B6DPW1_MYTGA</name>
<proteinExistence type="predicted"/>
<reference evidence="2" key="1">
    <citation type="submission" date="2018-11" db="EMBL/GenBank/DDBJ databases">
        <authorList>
            <person name="Alioto T."/>
            <person name="Alioto T."/>
        </authorList>
    </citation>
    <scope>NUCLEOTIDE SEQUENCE</scope>
</reference>
<keyword evidence="1" id="KW-0812">Transmembrane</keyword>
<organism evidence="2 3">
    <name type="scientific">Mytilus galloprovincialis</name>
    <name type="common">Mediterranean mussel</name>
    <dbReference type="NCBI Taxonomy" id="29158"/>
    <lineage>
        <taxon>Eukaryota</taxon>
        <taxon>Metazoa</taxon>
        <taxon>Spiralia</taxon>
        <taxon>Lophotrochozoa</taxon>
        <taxon>Mollusca</taxon>
        <taxon>Bivalvia</taxon>
        <taxon>Autobranchia</taxon>
        <taxon>Pteriomorphia</taxon>
        <taxon>Mytilida</taxon>
        <taxon>Mytiloidea</taxon>
        <taxon>Mytilidae</taxon>
        <taxon>Mytilinae</taxon>
        <taxon>Mytilus</taxon>
    </lineage>
</organism>
<evidence type="ECO:0000313" key="2">
    <source>
        <dbReference type="EMBL" id="VDI22598.1"/>
    </source>
</evidence>
<feature type="transmembrane region" description="Helical" evidence="1">
    <location>
        <begin position="75"/>
        <end position="98"/>
    </location>
</feature>
<dbReference type="EMBL" id="UYJE01003807">
    <property type="protein sequence ID" value="VDI22598.1"/>
    <property type="molecule type" value="Genomic_DNA"/>
</dbReference>
<sequence length="147" mass="15966">MSALSSKSIGTKKTSWNRGAKLSITTNTVSDDEDVESDGSGNDLSDFKIISTTILQHQTTIESETNTPLVPSVSLMLLVIAIIGWTLAVILAGTTVFYKRQLLKKKSKTPVASCAIYHDLSGARELTTYSAIDNQASNEHYDEINLN</sequence>
<dbReference type="AlphaFoldDB" id="A0A8B6DPW1"/>
<accession>A0A8B6DPW1</accession>
<comment type="caution">
    <text evidence="2">The sequence shown here is derived from an EMBL/GenBank/DDBJ whole genome shotgun (WGS) entry which is preliminary data.</text>
</comment>
<keyword evidence="1" id="KW-1133">Transmembrane helix</keyword>
<keyword evidence="3" id="KW-1185">Reference proteome</keyword>